<proteinExistence type="predicted"/>
<dbReference type="Proteomes" id="UP001597308">
    <property type="component" value="Unassembled WGS sequence"/>
</dbReference>
<accession>A0ABW4K2U2</accession>
<name>A0ABW4K2U2_9HYPH</name>
<evidence type="ECO:0000313" key="1">
    <source>
        <dbReference type="EMBL" id="MFD1702330.1"/>
    </source>
</evidence>
<protein>
    <submittedName>
        <fullName evidence="1">ELM1/GtrOC1 family putative glycosyltransferase</fullName>
    </submittedName>
</protein>
<reference evidence="2" key="1">
    <citation type="journal article" date="2019" name="Int. J. Syst. Evol. Microbiol.">
        <title>The Global Catalogue of Microorganisms (GCM) 10K type strain sequencing project: providing services to taxonomists for standard genome sequencing and annotation.</title>
        <authorList>
            <consortium name="The Broad Institute Genomics Platform"/>
            <consortium name="The Broad Institute Genome Sequencing Center for Infectious Disease"/>
            <person name="Wu L."/>
            <person name="Ma J."/>
        </authorList>
    </citation>
    <scope>NUCLEOTIDE SEQUENCE [LARGE SCALE GENOMIC DNA]</scope>
    <source>
        <strain evidence="2">KCTC 23707</strain>
    </source>
</reference>
<evidence type="ECO:0000313" key="2">
    <source>
        <dbReference type="Proteomes" id="UP001597308"/>
    </source>
</evidence>
<gene>
    <name evidence="1" type="ORF">ACFSCV_04860</name>
</gene>
<keyword evidence="2" id="KW-1185">Reference proteome</keyword>
<dbReference type="Pfam" id="PF06258">
    <property type="entry name" value="Mito_fiss_Elm1"/>
    <property type="match status" value="1"/>
</dbReference>
<organism evidence="1 2">
    <name type="scientific">Methylopila henanensis</name>
    <dbReference type="NCBI Taxonomy" id="873516"/>
    <lineage>
        <taxon>Bacteria</taxon>
        <taxon>Pseudomonadati</taxon>
        <taxon>Pseudomonadota</taxon>
        <taxon>Alphaproteobacteria</taxon>
        <taxon>Hyphomicrobiales</taxon>
        <taxon>Methylopilaceae</taxon>
        <taxon>Methylopila</taxon>
    </lineage>
</organism>
<dbReference type="InterPro" id="IPR009367">
    <property type="entry name" value="Elm1-like"/>
</dbReference>
<comment type="caution">
    <text evidence="1">The sequence shown here is derived from an EMBL/GenBank/DDBJ whole genome shotgun (WGS) entry which is preliminary data.</text>
</comment>
<sequence length="307" mass="33197">MNQCLAFCERAGWRADQIVQIVSPGRMTPPLKRIGLKLRRRIDTWRATPAAREAGPLRIVASGAAAERVVAAYRSLYGEHLFAAFSGRPSWSAPIFDVALVPRHSLKPGEQESGFGLPAAKRSILRRGVPVRRAPASSDAPQGVFAMIGGVNKAFEIDPDRIVAQIERLLENGAPPPFTVAFSRRTPAGVESWLRAALGDRVFFVDRRDRAGFETALVGAAEYVVTPDSLTMLCEACDTGKPVRVFDLVCFDPGSTTARCVQDLLDGGEVALAPDGEPTPPPAGCFEASGAAVEIYEQWEARRLQQA</sequence>
<dbReference type="RefSeq" id="WP_378797556.1">
    <property type="nucleotide sequence ID" value="NZ_JBHUER010000003.1"/>
</dbReference>
<dbReference type="EMBL" id="JBHUER010000003">
    <property type="protein sequence ID" value="MFD1702330.1"/>
    <property type="molecule type" value="Genomic_DNA"/>
</dbReference>